<dbReference type="RefSeq" id="WP_168448344.1">
    <property type="nucleotide sequence ID" value="NZ_JAAXOW010000007.1"/>
</dbReference>
<comment type="caution">
    <text evidence="2">The sequence shown here is derived from an EMBL/GenBank/DDBJ whole genome shotgun (WGS) entry which is preliminary data.</text>
</comment>
<gene>
    <name evidence="2" type="ORF">HF995_13495</name>
</gene>
<dbReference type="Proteomes" id="UP000774283">
    <property type="component" value="Unassembled WGS sequence"/>
</dbReference>
<keyword evidence="3" id="KW-1185">Reference proteome</keyword>
<feature type="compositionally biased region" description="Low complexity" evidence="1">
    <location>
        <begin position="347"/>
        <end position="363"/>
    </location>
</feature>
<dbReference type="EMBL" id="JAAXOW010000007">
    <property type="protein sequence ID" value="NKX94270.1"/>
    <property type="molecule type" value="Genomic_DNA"/>
</dbReference>
<organism evidence="2 3">
    <name type="scientific">Sanguibacter hominis ATCC BAA-789</name>
    <dbReference type="NCBI Taxonomy" id="1312740"/>
    <lineage>
        <taxon>Bacteria</taxon>
        <taxon>Bacillati</taxon>
        <taxon>Actinomycetota</taxon>
        <taxon>Actinomycetes</taxon>
        <taxon>Micrococcales</taxon>
        <taxon>Sanguibacteraceae</taxon>
        <taxon>Sanguibacter</taxon>
    </lineage>
</organism>
<evidence type="ECO:0000313" key="3">
    <source>
        <dbReference type="Proteomes" id="UP000774283"/>
    </source>
</evidence>
<dbReference type="AlphaFoldDB" id="A0A9X5FDF8"/>
<sequence length="363" mass="38233">MRIGTGELPVLATRLLGYQPDDGYVAFLAASDYGIEHVGALGPDFEPNVSELVDRLHPSVDTIYLVGYGAEGAELARQWQRVMLDGPVPIEVPATLEVVDGYWGRVGDATFSAELERPSAVVRAVAPAEPVVDRDEIVGRLEGLAAEARVSDEEAAIAADYVGRLIYKQSPVERAALAEDILVSWEAGEPIDDDIARITGRPMGATSIFCELVRDPAVLSAVIVVAAEQPNIVRSFVEAARRAHPSASIDVQAGAGAAVWATGNDSLGPVGSQAVAQWLEPVKHVSPLANAVYECALACEDPGPVVAELHATADQDMANAEKHWEQAVAPATPTSAPPISQTRPVVSGVTPHTGPSPTHGPEF</sequence>
<feature type="region of interest" description="Disordered" evidence="1">
    <location>
        <begin position="330"/>
        <end position="363"/>
    </location>
</feature>
<proteinExistence type="predicted"/>
<name>A0A9X5FDF8_9MICO</name>
<protein>
    <submittedName>
        <fullName evidence="2">Uncharacterized protein</fullName>
    </submittedName>
</protein>
<evidence type="ECO:0000256" key="1">
    <source>
        <dbReference type="SAM" id="MobiDB-lite"/>
    </source>
</evidence>
<reference evidence="2 3" key="1">
    <citation type="submission" date="2020-04" db="EMBL/GenBank/DDBJ databases">
        <title>MicrobeNet Type strains.</title>
        <authorList>
            <person name="Nicholson A.C."/>
        </authorList>
    </citation>
    <scope>NUCLEOTIDE SEQUENCE [LARGE SCALE GENOMIC DNA]</scope>
    <source>
        <strain evidence="2 3">ATCC BAA-789</strain>
    </source>
</reference>
<accession>A0A9X5FDF8</accession>
<evidence type="ECO:0000313" key="2">
    <source>
        <dbReference type="EMBL" id="NKX94270.1"/>
    </source>
</evidence>